<comment type="caution">
    <text evidence="1">The sequence shown here is derived from an EMBL/GenBank/DDBJ whole genome shotgun (WGS) entry which is preliminary data.</text>
</comment>
<dbReference type="Proteomes" id="UP000765509">
    <property type="component" value="Unassembled WGS sequence"/>
</dbReference>
<organism evidence="1 2">
    <name type="scientific">Austropuccinia psidii MF-1</name>
    <dbReference type="NCBI Taxonomy" id="1389203"/>
    <lineage>
        <taxon>Eukaryota</taxon>
        <taxon>Fungi</taxon>
        <taxon>Dikarya</taxon>
        <taxon>Basidiomycota</taxon>
        <taxon>Pucciniomycotina</taxon>
        <taxon>Pucciniomycetes</taxon>
        <taxon>Pucciniales</taxon>
        <taxon>Sphaerophragmiaceae</taxon>
        <taxon>Austropuccinia</taxon>
    </lineage>
</organism>
<proteinExistence type="predicted"/>
<reference evidence="1" key="1">
    <citation type="submission" date="2021-03" db="EMBL/GenBank/DDBJ databases">
        <title>Draft genome sequence of rust myrtle Austropuccinia psidii MF-1, a brazilian biotype.</title>
        <authorList>
            <person name="Quecine M.C."/>
            <person name="Pachon D.M.R."/>
            <person name="Bonatelli M.L."/>
            <person name="Correr F.H."/>
            <person name="Franceschini L.M."/>
            <person name="Leite T.F."/>
            <person name="Margarido G.R.A."/>
            <person name="Almeida C.A."/>
            <person name="Ferrarezi J.A."/>
            <person name="Labate C.A."/>
        </authorList>
    </citation>
    <scope>NUCLEOTIDE SEQUENCE</scope>
    <source>
        <strain evidence="1">MF-1</strain>
    </source>
</reference>
<accession>A0A9Q3KI75</accession>
<sequence>MRLQHCHPSQPSPLLTLPHPRLIFSLACNPYAPAGPSSYASDATLTPPYASSHPPLTILTLVECLPDMPPTPLTIFMLA</sequence>
<name>A0A9Q3KI75_9BASI</name>
<keyword evidence="2" id="KW-1185">Reference proteome</keyword>
<evidence type="ECO:0000313" key="1">
    <source>
        <dbReference type="EMBL" id="MBW0581504.1"/>
    </source>
</evidence>
<dbReference type="EMBL" id="AVOT02110161">
    <property type="protein sequence ID" value="MBW0581504.1"/>
    <property type="molecule type" value="Genomic_DNA"/>
</dbReference>
<protein>
    <submittedName>
        <fullName evidence="1">Uncharacterized protein</fullName>
    </submittedName>
</protein>
<evidence type="ECO:0000313" key="2">
    <source>
        <dbReference type="Proteomes" id="UP000765509"/>
    </source>
</evidence>
<dbReference type="AlphaFoldDB" id="A0A9Q3KI75"/>
<gene>
    <name evidence="1" type="ORF">O181_121219</name>
</gene>